<comment type="caution">
    <text evidence="1">The sequence shown here is derived from an EMBL/GenBank/DDBJ whole genome shotgun (WGS) entry which is preliminary data.</text>
</comment>
<keyword evidence="1" id="KW-0808">Transferase</keyword>
<dbReference type="EMBL" id="JARAOO010000009">
    <property type="protein sequence ID" value="KAJ7955385.1"/>
    <property type="molecule type" value="Genomic_DNA"/>
</dbReference>
<keyword evidence="1" id="KW-0548">Nucleotidyltransferase</keyword>
<dbReference type="PANTHER" id="PTHR36037">
    <property type="entry name" value="RNA-DIRECTED DNA POLYMERASE (REVERSE TRANSCRIPTASE)-RELATED FAMILY PROTEIN"/>
    <property type="match status" value="1"/>
</dbReference>
<dbReference type="GO" id="GO:0003964">
    <property type="term" value="F:RNA-directed DNA polymerase activity"/>
    <property type="evidence" value="ECO:0007669"/>
    <property type="project" value="UniProtKB-KW"/>
</dbReference>
<keyword evidence="1" id="KW-0695">RNA-directed DNA polymerase</keyword>
<accession>A0AAD7LC40</accession>
<proteinExistence type="predicted"/>
<reference evidence="1" key="1">
    <citation type="journal article" date="2023" name="Science">
        <title>Elucidation of the pathway for biosynthesis of saponin adjuvants from the soapbark tree.</title>
        <authorList>
            <person name="Reed J."/>
            <person name="Orme A."/>
            <person name="El-Demerdash A."/>
            <person name="Owen C."/>
            <person name="Martin L.B.B."/>
            <person name="Misra R.C."/>
            <person name="Kikuchi S."/>
            <person name="Rejzek M."/>
            <person name="Martin A.C."/>
            <person name="Harkess A."/>
            <person name="Leebens-Mack J."/>
            <person name="Louveau T."/>
            <person name="Stephenson M.J."/>
            <person name="Osbourn A."/>
        </authorList>
    </citation>
    <scope>NUCLEOTIDE SEQUENCE</scope>
    <source>
        <strain evidence="1">S10</strain>
    </source>
</reference>
<dbReference type="AlphaFoldDB" id="A0AAD7LC40"/>
<keyword evidence="2" id="KW-1185">Reference proteome</keyword>
<protein>
    <submittedName>
        <fullName evidence="1">RNA-directed DNA polymerase (Reverse transcriptase)-related family protein</fullName>
    </submittedName>
</protein>
<name>A0AAD7LC40_QUISA</name>
<gene>
    <name evidence="1" type="ORF">O6P43_021984</name>
</gene>
<organism evidence="1 2">
    <name type="scientific">Quillaja saponaria</name>
    <name type="common">Soap bark tree</name>
    <dbReference type="NCBI Taxonomy" id="32244"/>
    <lineage>
        <taxon>Eukaryota</taxon>
        <taxon>Viridiplantae</taxon>
        <taxon>Streptophyta</taxon>
        <taxon>Embryophyta</taxon>
        <taxon>Tracheophyta</taxon>
        <taxon>Spermatophyta</taxon>
        <taxon>Magnoliopsida</taxon>
        <taxon>eudicotyledons</taxon>
        <taxon>Gunneridae</taxon>
        <taxon>Pentapetalae</taxon>
        <taxon>rosids</taxon>
        <taxon>fabids</taxon>
        <taxon>Fabales</taxon>
        <taxon>Quillajaceae</taxon>
        <taxon>Quillaja</taxon>
    </lineage>
</organism>
<evidence type="ECO:0000313" key="1">
    <source>
        <dbReference type="EMBL" id="KAJ7955385.1"/>
    </source>
</evidence>
<dbReference type="Proteomes" id="UP001163823">
    <property type="component" value="Chromosome 9"/>
</dbReference>
<dbReference type="KEGG" id="qsa:O6P43_021984"/>
<sequence>MEMEDQIETTPSLDVHSLRSRIEELADLQKTLEADTPELTSSDLEKLLTDCALELESTVQNIVAECSEVEFSGLEDVGAYLEYLNEELNEVEVESTNISNEIEVLSKTHKEDLLLLESNLEELKCSLDFIVSKELTTGKTCESIDYAMSVENHQGLTIANKDKNFELLKLDNQIDDKKTTLKSLQDLHRAVKWFDAIEQIEDALTGLKVLAFDDNCIRLSLLTCIPKLESLSYQEKVETAEPAELNHELLIEVLDGTMELKNVEIFPNDVYMNDIVDAAKSLSLASLRWFITKVQDRIVICSLRRLVVKDANKSRHSFEYLDKDETVVAHMAGGIDAFIKVSPSWPILSSPLKLISLKSSDYSKGISSNFIGKVEVANSLDAHIRQNISSFMSAIEKILAKQMH</sequence>
<evidence type="ECO:0000313" key="2">
    <source>
        <dbReference type="Proteomes" id="UP001163823"/>
    </source>
</evidence>
<dbReference type="PANTHER" id="PTHR36037:SF1">
    <property type="entry name" value="RNA-DIRECTED DNA POLYMERASE (REVERSE TRANSCRIPTASE)-RELATED FAMILY PROTEIN"/>
    <property type="match status" value="1"/>
</dbReference>
<dbReference type="EMBL" id="JARAOO010000009">
    <property type="protein sequence ID" value="KAJ7955386.1"/>
    <property type="molecule type" value="Genomic_DNA"/>
</dbReference>